<proteinExistence type="predicted"/>
<accession>A0ABX0NH75</accession>
<sequence>MPRILNIARRQCARATLLMMLCASVASPLATAAELTQEELASQLTTLMRSGRLVISDNQNLISDATKGDKGLSPDKVIAGAKENYKKSAGKALPAPAPGTLEERCQKAMLESIAEVMAKNQDLINEKGKAYKGFLPAVFARQVAESFTKKMKGEVLVKLTAPKELIR</sequence>
<evidence type="ECO:0000313" key="2">
    <source>
        <dbReference type="EMBL" id="NHZ80140.1"/>
    </source>
</evidence>
<feature type="chain" id="PRO_5045342321" evidence="1">
    <location>
        <begin position="33"/>
        <end position="167"/>
    </location>
</feature>
<keyword evidence="1" id="KW-0732">Signal</keyword>
<comment type="caution">
    <text evidence="2">The sequence shown here is derived from an EMBL/GenBank/DDBJ whole genome shotgun (WGS) entry which is preliminary data.</text>
</comment>
<protein>
    <submittedName>
        <fullName evidence="2">Uncharacterized protein</fullName>
    </submittedName>
</protein>
<evidence type="ECO:0000313" key="3">
    <source>
        <dbReference type="Proteomes" id="UP000621455"/>
    </source>
</evidence>
<evidence type="ECO:0000256" key="1">
    <source>
        <dbReference type="SAM" id="SignalP"/>
    </source>
</evidence>
<reference evidence="2 3" key="1">
    <citation type="submission" date="2019-10" db="EMBL/GenBank/DDBJ databases">
        <title>Taxonomy of Antarctic Massilia spp.: description of Massilia rubra sp. nov., Massilia aquatica sp. nov., Massilia mucilaginosa sp. nov., Massilia frigida sp. nov. isolated from streams, lakes and regoliths.</title>
        <authorList>
            <person name="Holochova P."/>
            <person name="Sedlacek I."/>
            <person name="Kralova S."/>
            <person name="Maslanova I."/>
            <person name="Busse H.-J."/>
            <person name="Stankova E."/>
            <person name="Vrbovska V."/>
            <person name="Kovarovic V."/>
            <person name="Bartak M."/>
            <person name="Svec P."/>
            <person name="Pantucek R."/>
        </authorList>
    </citation>
    <scope>NUCLEOTIDE SEQUENCE [LARGE SCALE GENOMIC DNA]</scope>
    <source>
        <strain evidence="2 3">CCM 8695</strain>
    </source>
</reference>
<feature type="signal peptide" evidence="1">
    <location>
        <begin position="1"/>
        <end position="32"/>
    </location>
</feature>
<gene>
    <name evidence="2" type="ORF">F2P44_12755</name>
</gene>
<dbReference type="EMBL" id="WHJG01000010">
    <property type="protein sequence ID" value="NHZ80140.1"/>
    <property type="molecule type" value="Genomic_DNA"/>
</dbReference>
<dbReference type="Proteomes" id="UP000621455">
    <property type="component" value="Unassembled WGS sequence"/>
</dbReference>
<dbReference type="RefSeq" id="WP_167087082.1">
    <property type="nucleotide sequence ID" value="NZ_WHJG01000010.1"/>
</dbReference>
<organism evidence="2 3">
    <name type="scientific">Massilia frigida</name>
    <dbReference type="NCBI Taxonomy" id="2609281"/>
    <lineage>
        <taxon>Bacteria</taxon>
        <taxon>Pseudomonadati</taxon>
        <taxon>Pseudomonadota</taxon>
        <taxon>Betaproteobacteria</taxon>
        <taxon>Burkholderiales</taxon>
        <taxon>Oxalobacteraceae</taxon>
        <taxon>Telluria group</taxon>
        <taxon>Massilia</taxon>
    </lineage>
</organism>
<name>A0ABX0NH75_9BURK</name>
<keyword evidence="3" id="KW-1185">Reference proteome</keyword>